<keyword evidence="2" id="KW-0812">Transmembrane</keyword>
<keyword evidence="2" id="KW-0472">Membrane</keyword>
<evidence type="ECO:0008006" key="6">
    <source>
        <dbReference type="Google" id="ProtNLM"/>
    </source>
</evidence>
<feature type="transmembrane region" description="Helical" evidence="2">
    <location>
        <begin position="674"/>
        <end position="698"/>
    </location>
</feature>
<dbReference type="Proteomes" id="UP000256585">
    <property type="component" value="Chromosome"/>
</dbReference>
<evidence type="ECO:0000313" key="5">
    <source>
        <dbReference type="Proteomes" id="UP000256585"/>
    </source>
</evidence>
<dbReference type="InterPro" id="IPR054788">
    <property type="entry name" value="MSC_0620_UU052-like"/>
</dbReference>
<evidence type="ECO:0000313" key="4">
    <source>
        <dbReference type="EMBL" id="AZZ65719.1"/>
    </source>
</evidence>
<keyword evidence="3" id="KW-0732">Signal</keyword>
<organism evidence="4 5">
    <name type="scientific">Metamycoplasma phocicerebrale</name>
    <dbReference type="NCBI Taxonomy" id="142649"/>
    <lineage>
        <taxon>Bacteria</taxon>
        <taxon>Bacillati</taxon>
        <taxon>Mycoplasmatota</taxon>
        <taxon>Mycoplasmoidales</taxon>
        <taxon>Metamycoplasmataceae</taxon>
        <taxon>Metamycoplasma</taxon>
    </lineage>
</organism>
<dbReference type="RefSeq" id="WP_116171458.1">
    <property type="nucleotide sequence ID" value="NZ_CP033058.2"/>
</dbReference>
<keyword evidence="5" id="KW-1185">Reference proteome</keyword>
<feature type="region of interest" description="Disordered" evidence="1">
    <location>
        <begin position="253"/>
        <end position="283"/>
    </location>
</feature>
<accession>A0A3T0TUS3</accession>
<dbReference type="KEGG" id="mphc:DMC14_002930"/>
<gene>
    <name evidence="4" type="ORF">DMC14_002930</name>
</gene>
<sequence>MAKRLKLLLSLSTISTFVAGPSIVLISGKPKEVDPKFDTYLAIAKTETKKAIEKAIENAIIYLEAKLKEVSEKESEDVSALPKRMYLTQIVDFYKNNKADIIDNPQNYGINTVLPFVLSKDRKLLVVKITYNGRVYDGVKIGQSEIASYEEKIKPDGKIEVIKEINNTLTEVEFKTALKKYTDDLVANFNNMVYQQADTPNFKIVLKFKFEDGQWKPYLTITPPDGFTSWKDAIINSIKPRFNEFDIKHSQGTDFIQEEDEKPEKPEKVPLVPGDKPKPIEKDDIDALPNLEPLIRSENLSTNIDDLINKFISLKSTENIQKANELFLFQNPINTRYLYEVEELKNEAGVLKAKVRLSDSVKTDKNRIYNAVINLNPSLQFKKERMILENQIDEVKINFKRFLESLGLNEKIDYDDLGNDNLQQTLFTMVEIAGKLINTPDFGKGFKELWEKDTKNFANNLSNDKNLDASIIKEARTSIKELFLITLANTIIHLNYKVGDKTIVENYNYWHSITKAYEQVFKQFEESIHKNKTVIENNFKVNSLKPRVLENLYEKIRRDLLKLKAESTQRNPLFVEKWYSDYLKLVKEIKSEFNILRDLATIKVADSSNKEEQKKFTEAYKLAQKKIENQFFAQNKLKVIWGSVLLTIGAINTIISLLSMLLKFKTNKKRKVIIVYLLILIISLAILASGITILALGMKGI</sequence>
<evidence type="ECO:0000256" key="3">
    <source>
        <dbReference type="SAM" id="SignalP"/>
    </source>
</evidence>
<feature type="signal peptide" evidence="3">
    <location>
        <begin position="1"/>
        <end position="19"/>
    </location>
</feature>
<evidence type="ECO:0000256" key="1">
    <source>
        <dbReference type="SAM" id="MobiDB-lite"/>
    </source>
</evidence>
<dbReference type="NCBIfam" id="NF045829">
    <property type="entry name" value="UU052_fam"/>
    <property type="match status" value="1"/>
</dbReference>
<feature type="transmembrane region" description="Helical" evidence="2">
    <location>
        <begin position="639"/>
        <end position="662"/>
    </location>
</feature>
<keyword evidence="2" id="KW-1133">Transmembrane helix</keyword>
<reference evidence="4" key="1">
    <citation type="submission" date="2019-03" db="EMBL/GenBank/DDBJ databases">
        <title>Draft Sequence and Annotation of the Mycoplasma phocicerebrale Strain 1049T Genome.</title>
        <authorList>
            <person name="Frasca S.Jr."/>
            <person name="Kutish G.F."/>
            <person name="Castellanos Gell J."/>
            <person name="Michaels D.L."/>
            <person name="Brown D.R."/>
        </authorList>
    </citation>
    <scope>NUCLEOTIDE SEQUENCE</scope>
    <source>
        <strain evidence="4">1049</strain>
    </source>
</reference>
<evidence type="ECO:0000256" key="2">
    <source>
        <dbReference type="SAM" id="Phobius"/>
    </source>
</evidence>
<protein>
    <recommendedName>
        <fullName evidence="6">Transmembrane protein</fullName>
    </recommendedName>
</protein>
<name>A0A3T0TUS3_9BACT</name>
<dbReference type="EMBL" id="CP033058">
    <property type="protein sequence ID" value="AZZ65719.1"/>
    <property type="molecule type" value="Genomic_DNA"/>
</dbReference>
<proteinExistence type="predicted"/>
<dbReference type="AlphaFoldDB" id="A0A3T0TUS3"/>
<dbReference type="OrthoDB" id="396713at2"/>
<feature type="chain" id="PRO_5019142077" description="Transmembrane protein" evidence="3">
    <location>
        <begin position="20"/>
        <end position="701"/>
    </location>
</feature>